<organism evidence="3 4">
    <name type="scientific">Alkalibacterium subtropicum</name>
    <dbReference type="NCBI Taxonomy" id="753702"/>
    <lineage>
        <taxon>Bacteria</taxon>
        <taxon>Bacillati</taxon>
        <taxon>Bacillota</taxon>
        <taxon>Bacilli</taxon>
        <taxon>Lactobacillales</taxon>
        <taxon>Carnobacteriaceae</taxon>
        <taxon>Alkalibacterium</taxon>
    </lineage>
</organism>
<evidence type="ECO:0000313" key="4">
    <source>
        <dbReference type="Proteomes" id="UP000199612"/>
    </source>
</evidence>
<feature type="compositionally biased region" description="Acidic residues" evidence="1">
    <location>
        <begin position="77"/>
        <end position="98"/>
    </location>
</feature>
<sequence>MRKRLVLMIAGTLLLGACGAADETTEPETEEVTDLDEGGETDTEDIGNETETESETEEAQEGPETSDEETNAGNTGDDTETEDDMSDEETDGDSESAEDEARTDQAVDLSIIMDQDFEEMNWDDVHLTRREFDASLSELQRSFNESYEEDEEMDVTINNVDFSGDTIEITLTNHDDSEYADMTDRFLAAFLDSFYRQLYLHSDYSDGDTHPRIIIQTSDGEVITDETDFTEYNIQEEIMDSMD</sequence>
<proteinExistence type="predicted"/>
<dbReference type="PROSITE" id="PS51257">
    <property type="entry name" value="PROKAR_LIPOPROTEIN"/>
    <property type="match status" value="1"/>
</dbReference>
<gene>
    <name evidence="3" type="ORF">SAMN04488102_10533</name>
</gene>
<evidence type="ECO:0008006" key="5">
    <source>
        <dbReference type="Google" id="ProtNLM"/>
    </source>
</evidence>
<evidence type="ECO:0000313" key="3">
    <source>
        <dbReference type="EMBL" id="SFC33369.1"/>
    </source>
</evidence>
<name>A0A1I1IAJ3_9LACT</name>
<keyword evidence="2" id="KW-0732">Signal</keyword>
<reference evidence="4" key="1">
    <citation type="submission" date="2016-10" db="EMBL/GenBank/DDBJ databases">
        <authorList>
            <person name="Varghese N."/>
            <person name="Submissions S."/>
        </authorList>
    </citation>
    <scope>NUCLEOTIDE SEQUENCE [LARGE SCALE GENOMIC DNA]</scope>
    <source>
        <strain evidence="4">DSM 23664</strain>
    </source>
</reference>
<accession>A0A1I1IAJ3</accession>
<protein>
    <recommendedName>
        <fullName evidence="5">YusW-like protein</fullName>
    </recommendedName>
</protein>
<dbReference type="OrthoDB" id="2167600at2"/>
<feature type="signal peptide" evidence="2">
    <location>
        <begin position="1"/>
        <end position="20"/>
    </location>
</feature>
<feature type="chain" id="PRO_5039410050" description="YusW-like protein" evidence="2">
    <location>
        <begin position="21"/>
        <end position="243"/>
    </location>
</feature>
<feature type="compositionally biased region" description="Acidic residues" evidence="1">
    <location>
        <begin position="23"/>
        <end position="70"/>
    </location>
</feature>
<feature type="region of interest" description="Disordered" evidence="1">
    <location>
        <begin position="20"/>
        <end position="106"/>
    </location>
</feature>
<keyword evidence="4" id="KW-1185">Reference proteome</keyword>
<evidence type="ECO:0000256" key="1">
    <source>
        <dbReference type="SAM" id="MobiDB-lite"/>
    </source>
</evidence>
<dbReference type="Proteomes" id="UP000199612">
    <property type="component" value="Unassembled WGS sequence"/>
</dbReference>
<dbReference type="RefSeq" id="WP_143079465.1">
    <property type="nucleotide sequence ID" value="NZ_FOLT01000005.1"/>
</dbReference>
<dbReference type="AlphaFoldDB" id="A0A1I1IAJ3"/>
<evidence type="ECO:0000256" key="2">
    <source>
        <dbReference type="SAM" id="SignalP"/>
    </source>
</evidence>
<dbReference type="EMBL" id="FOLT01000005">
    <property type="protein sequence ID" value="SFC33369.1"/>
    <property type="molecule type" value="Genomic_DNA"/>
</dbReference>